<dbReference type="AlphaFoldDB" id="B9M3C5"/>
<dbReference type="eggNOG" id="COG0484">
    <property type="taxonomic scope" value="Bacteria"/>
</dbReference>
<gene>
    <name evidence="2" type="ordered locus">Geob_1175</name>
</gene>
<reference evidence="2 3" key="1">
    <citation type="submission" date="2009-01" db="EMBL/GenBank/DDBJ databases">
        <title>Complete sequence of Geobacter sp. FRC-32.</title>
        <authorList>
            <consortium name="US DOE Joint Genome Institute"/>
            <person name="Lucas S."/>
            <person name="Copeland A."/>
            <person name="Lapidus A."/>
            <person name="Glavina del Rio T."/>
            <person name="Dalin E."/>
            <person name="Tice H."/>
            <person name="Bruce D."/>
            <person name="Goodwin L."/>
            <person name="Pitluck S."/>
            <person name="Saunders E."/>
            <person name="Brettin T."/>
            <person name="Detter J.C."/>
            <person name="Han C."/>
            <person name="Larimer F."/>
            <person name="Land M."/>
            <person name="Hauser L."/>
            <person name="Kyrpides N."/>
            <person name="Ovchinnikova G."/>
            <person name="Kostka J."/>
            <person name="Richardson P."/>
        </authorList>
    </citation>
    <scope>NUCLEOTIDE SEQUENCE [LARGE SCALE GENOMIC DNA]</scope>
    <source>
        <strain evidence="3">DSM 22248 / JCM 15807 / FRC-32</strain>
    </source>
</reference>
<dbReference type="OrthoDB" id="5432239at2"/>
<dbReference type="HOGENOM" id="CLU_1141293_0_0_7"/>
<dbReference type="KEGG" id="geo:Geob_1175"/>
<name>B9M3C5_GEODF</name>
<keyword evidence="3" id="KW-1185">Reference proteome</keyword>
<dbReference type="PROSITE" id="PS50076">
    <property type="entry name" value="DNAJ_2"/>
    <property type="match status" value="1"/>
</dbReference>
<dbReference type="InterPro" id="IPR001623">
    <property type="entry name" value="DnaJ_domain"/>
</dbReference>
<dbReference type="Proteomes" id="UP000007721">
    <property type="component" value="Chromosome"/>
</dbReference>
<evidence type="ECO:0000313" key="3">
    <source>
        <dbReference type="Proteomes" id="UP000007721"/>
    </source>
</evidence>
<accession>B9M3C5</accession>
<organism evidence="2 3">
    <name type="scientific">Geotalea daltonii (strain DSM 22248 / JCM 15807 / FRC-32)</name>
    <name type="common">Geobacter daltonii</name>
    <dbReference type="NCBI Taxonomy" id="316067"/>
    <lineage>
        <taxon>Bacteria</taxon>
        <taxon>Pseudomonadati</taxon>
        <taxon>Thermodesulfobacteriota</taxon>
        <taxon>Desulfuromonadia</taxon>
        <taxon>Geobacterales</taxon>
        <taxon>Geobacteraceae</taxon>
        <taxon>Geotalea</taxon>
    </lineage>
</organism>
<proteinExistence type="predicted"/>
<dbReference type="InterPro" id="IPR036869">
    <property type="entry name" value="J_dom_sf"/>
</dbReference>
<dbReference type="Gene3D" id="1.10.287.110">
    <property type="entry name" value="DnaJ domain"/>
    <property type="match status" value="1"/>
</dbReference>
<evidence type="ECO:0000313" key="2">
    <source>
        <dbReference type="EMBL" id="ACM19535.1"/>
    </source>
</evidence>
<dbReference type="SUPFAM" id="SSF46565">
    <property type="entry name" value="Chaperone J-domain"/>
    <property type="match status" value="1"/>
</dbReference>
<dbReference type="SUPFAM" id="SSF160246">
    <property type="entry name" value="EspE N-terminal domain-like"/>
    <property type="match status" value="1"/>
</dbReference>
<dbReference type="InterPro" id="IPR037257">
    <property type="entry name" value="T2SS_E_N_sf"/>
</dbReference>
<evidence type="ECO:0000259" key="1">
    <source>
        <dbReference type="PROSITE" id="PS50076"/>
    </source>
</evidence>
<dbReference type="RefSeq" id="WP_012646264.1">
    <property type="nucleotide sequence ID" value="NC_011979.1"/>
</dbReference>
<dbReference type="STRING" id="316067.Geob_1175"/>
<dbReference type="EMBL" id="CP001390">
    <property type="protein sequence ID" value="ACM19535.1"/>
    <property type="molecule type" value="Genomic_DNA"/>
</dbReference>
<protein>
    <recommendedName>
        <fullName evidence="1">J domain-containing protein</fullName>
    </recommendedName>
</protein>
<sequence length="243" mass="28636">MEQYRENDLVDACRLLFGAHTGVNRDFLKYMQPDGLRRAYRRRAREFHPDVAPATADQARRNELFRRSVEAYELLTVYLQQRRVTVAPPRPKPQRCSRPNPCQDRTANERYYSGLFPSVELKIGLFLYYRGHISYQSLVRSLLWQREQRPPLGELACKWGWLKEEAIPVILKATFIPGFFGERAVKMGFLKEQQLRVLLFHQRSLHQPIGRYFVTNGLITEDLLRRSLRECAIHNRKVCEGRS</sequence>
<feature type="domain" description="J" evidence="1">
    <location>
        <begin position="16"/>
        <end position="80"/>
    </location>
</feature>